<gene>
    <name evidence="24" type="ORF">NBR_LOCUS9288</name>
</gene>
<feature type="domain" description="Copper type II ascorbate-dependent monooxygenase C-terminal" evidence="23">
    <location>
        <begin position="139"/>
        <end position="260"/>
    </location>
</feature>
<evidence type="ECO:0000256" key="1">
    <source>
        <dbReference type="ARBA" id="ARBA00000686"/>
    </source>
</evidence>
<comment type="similarity">
    <text evidence="3">In the C-terminal section; belongs to the peptidyl-alpha-hydroxyglycine alpha-amidating lyase family.</text>
</comment>
<dbReference type="InterPro" id="IPR036939">
    <property type="entry name" value="Cu2_ascorb_mOase_N_sf"/>
</dbReference>
<comment type="catalytic activity">
    <reaction evidence="17">
        <text>a [peptide]-C-terminal glycine + 2 L-ascorbate + O2 = a [peptide]-C-terminal (2S)-2-hydroxyglycine + 2 monodehydro-L-ascorbate radical + H2O</text>
        <dbReference type="Rhea" id="RHEA:21452"/>
        <dbReference type="Rhea" id="RHEA-COMP:13486"/>
        <dbReference type="Rhea" id="RHEA-COMP:15321"/>
        <dbReference type="ChEBI" id="CHEBI:15377"/>
        <dbReference type="ChEBI" id="CHEBI:15379"/>
        <dbReference type="ChEBI" id="CHEBI:38290"/>
        <dbReference type="ChEBI" id="CHEBI:59513"/>
        <dbReference type="ChEBI" id="CHEBI:137000"/>
        <dbReference type="ChEBI" id="CHEBI:142768"/>
        <dbReference type="EC" id="1.14.17.3"/>
    </reaction>
</comment>
<keyword evidence="15" id="KW-0456">Lyase</keyword>
<dbReference type="Gene3D" id="2.60.120.310">
    <property type="entry name" value="Copper type II, ascorbate-dependent monooxygenase, N-terminal domain"/>
    <property type="match status" value="1"/>
</dbReference>
<dbReference type="InterPro" id="IPR024548">
    <property type="entry name" value="Cu2_monoox_C"/>
</dbReference>
<evidence type="ECO:0000256" key="16">
    <source>
        <dbReference type="ARBA" id="ARBA00023268"/>
    </source>
</evidence>
<protein>
    <submittedName>
        <fullName evidence="26">Peptidylglycine monooxygenase</fullName>
    </submittedName>
</protein>
<keyword evidence="19" id="KW-0106">Calcium</keyword>
<comment type="cofactor">
    <cofactor evidence="19">
        <name>Cu(2+)</name>
        <dbReference type="ChEBI" id="CHEBI:29036"/>
    </cofactor>
    <text evidence="19">Binds 2 Cu(2+) ions per subunit.</text>
</comment>
<keyword evidence="10" id="KW-0560">Oxidoreductase</keyword>
<feature type="binding site" evidence="19">
    <location>
        <position position="45"/>
    </location>
    <ligand>
        <name>Cu(2+)</name>
        <dbReference type="ChEBI" id="CHEBI:29036"/>
        <label>1</label>
        <note>catalytic</note>
    </ligand>
</feature>
<dbReference type="WBParaSite" id="NBR_0000928701-mRNA-1">
    <property type="protein sequence ID" value="NBR_0000928701-mRNA-1"/>
    <property type="gene ID" value="NBR_0000928701"/>
</dbReference>
<evidence type="ECO:0000256" key="9">
    <source>
        <dbReference type="ARBA" id="ARBA00022833"/>
    </source>
</evidence>
<reference evidence="26" key="1">
    <citation type="submission" date="2017-02" db="UniProtKB">
        <authorList>
            <consortium name="WormBaseParasite"/>
        </authorList>
    </citation>
    <scope>IDENTIFICATION</scope>
</reference>
<feature type="repeat" description="NHL" evidence="21">
    <location>
        <begin position="470"/>
        <end position="514"/>
    </location>
</feature>
<sequence length="610" mass="68172">MGFRHVMLKKVSLFQNDDYVAVAREVTQGYIVAFEPLANADRVHHILLFGCTEPAYRSGFWKGGATCGAGVSHILYAWARNAPNLVLPRNVAFSVGHESDGIRYIVLQVHYAQPFAGDVKDYSGVTLQMTQKRPENLAAVLLFVSGEPIPPGKNQVQINVSCEYDQDIELHPFAFRTHTHAMGRVVSAYYKHDEHWTKIGARNPLWPQLFEMITTSPVIKKGDLMAATCRFDSHEKREMTPMGSMGSNEMCNFYMMFYWDAAKENPFPWGAACSGQERAVCADFYDYPFGVIEDGAFTSVDGVKLGQVAGLSFMGDNLIIFHRGGRAWDQNTFDEYNVLRDKTPINEDVILIVDFSGKQPRILRKLGRNKFYLPHGIYMDRDGFLYTTDVGSHTVAKWRIRGNGKLSAVSVESLDLELVWESGKRFVPDGDKFHFCKPTGIVKTDEGVFVSDGYCNSKVVQLDTATGARKYEFGIPGNGPSQFNLPHDVVTTPTGGHLLVADRENGRVQELSTRGDFIMDWSSSVMSNIYSVDAHFEYVYMIPGRTGRESGGIRAFVGRAGTGLIEFSFSPTSRPFGQPHVIRVSPNGQNIYVGDIANGNPTLWKFRVNY</sequence>
<dbReference type="PANTHER" id="PTHR10680">
    <property type="entry name" value="PEPTIDYL-GLYCINE ALPHA-AMIDATING MONOOXYGENASE"/>
    <property type="match status" value="1"/>
</dbReference>
<evidence type="ECO:0000256" key="12">
    <source>
        <dbReference type="ARBA" id="ARBA00023033"/>
    </source>
</evidence>
<dbReference type="PROSITE" id="PS51125">
    <property type="entry name" value="NHL"/>
    <property type="match status" value="1"/>
</dbReference>
<feature type="binding site" evidence="18">
    <location>
        <position position="503"/>
    </location>
    <ligand>
        <name>a protein</name>
        <dbReference type="ChEBI" id="CHEBI:16541"/>
    </ligand>
    <ligandPart>
        <name>C-terminal Xaa-(2S)-2-hydroxyglycine residue</name>
        <dbReference type="ChEBI" id="CHEBI:142768"/>
    </ligandPart>
</feature>
<dbReference type="InterPro" id="IPR000323">
    <property type="entry name" value="Cu2_ascorb_mOase_N"/>
</dbReference>
<evidence type="ECO:0000256" key="18">
    <source>
        <dbReference type="PIRSR" id="PIRSR600720-1"/>
    </source>
</evidence>
<evidence type="ECO:0000256" key="17">
    <source>
        <dbReference type="ARBA" id="ARBA00048431"/>
    </source>
</evidence>
<keyword evidence="9 19" id="KW-0862">Zinc</keyword>
<evidence type="ECO:0000313" key="25">
    <source>
        <dbReference type="Proteomes" id="UP000271162"/>
    </source>
</evidence>
<keyword evidence="25" id="KW-1185">Reference proteome</keyword>
<feature type="disulfide bond" evidence="20">
    <location>
        <begin position="436"/>
        <end position="455"/>
    </location>
</feature>
<dbReference type="PRINTS" id="PR00790">
    <property type="entry name" value="PAMONOXGNASE"/>
</dbReference>
<dbReference type="GO" id="GO:0005507">
    <property type="term" value="F:copper ion binding"/>
    <property type="evidence" value="ECO:0007669"/>
    <property type="project" value="InterPro"/>
</dbReference>
<dbReference type="InterPro" id="IPR014784">
    <property type="entry name" value="Cu2_ascorb_mOase-like_C"/>
</dbReference>
<evidence type="ECO:0000256" key="20">
    <source>
        <dbReference type="PIRSR" id="PIRSR600720-3"/>
    </source>
</evidence>
<dbReference type="GO" id="GO:0006518">
    <property type="term" value="P:peptide metabolic process"/>
    <property type="evidence" value="ECO:0007669"/>
    <property type="project" value="InterPro"/>
</dbReference>
<organism evidence="26">
    <name type="scientific">Nippostrongylus brasiliensis</name>
    <name type="common">Rat hookworm</name>
    <dbReference type="NCBI Taxonomy" id="27835"/>
    <lineage>
        <taxon>Eukaryota</taxon>
        <taxon>Metazoa</taxon>
        <taxon>Ecdysozoa</taxon>
        <taxon>Nematoda</taxon>
        <taxon>Chromadorea</taxon>
        <taxon>Rhabditida</taxon>
        <taxon>Rhabditina</taxon>
        <taxon>Rhabditomorpha</taxon>
        <taxon>Strongyloidea</taxon>
        <taxon>Heligmosomidae</taxon>
        <taxon>Nippostrongylus</taxon>
    </lineage>
</organism>
<feature type="binding site" evidence="19">
    <location>
        <position position="487"/>
    </location>
    <ligand>
        <name>Zn(2+)</name>
        <dbReference type="ChEBI" id="CHEBI:29105"/>
        <note>catalytic</note>
    </ligand>
</feature>
<comment type="cofactor">
    <cofactor evidence="19">
        <name>Zn(2+)</name>
        <dbReference type="ChEBI" id="CHEBI:29105"/>
    </cofactor>
    <text evidence="19">Binds one Zn(2+) ion per subunit.</text>
</comment>
<evidence type="ECO:0000256" key="3">
    <source>
        <dbReference type="ARBA" id="ARBA00006026"/>
    </source>
</evidence>
<evidence type="ECO:0000313" key="24">
    <source>
        <dbReference type="EMBL" id="VDL72877.1"/>
    </source>
</evidence>
<comment type="catalytic activity">
    <reaction evidence="1">
        <text>a [peptide]-C-terminal (2S)-2-hydroxyglycine = a [peptide]-C-terminal amide + glyoxylate</text>
        <dbReference type="Rhea" id="RHEA:20924"/>
        <dbReference type="Rhea" id="RHEA-COMP:13485"/>
        <dbReference type="Rhea" id="RHEA-COMP:15321"/>
        <dbReference type="ChEBI" id="CHEBI:36655"/>
        <dbReference type="ChEBI" id="CHEBI:137001"/>
        <dbReference type="ChEBI" id="CHEBI:142768"/>
        <dbReference type="EC" id="4.3.2.5"/>
    </reaction>
</comment>
<keyword evidence="7" id="KW-0732">Signal</keyword>
<dbReference type="Pfam" id="PF01436">
    <property type="entry name" value="NHL"/>
    <property type="match status" value="2"/>
</dbReference>
<accession>A0A0N4Y121</accession>
<evidence type="ECO:0000256" key="10">
    <source>
        <dbReference type="ARBA" id="ARBA00023002"/>
    </source>
</evidence>
<comment type="similarity">
    <text evidence="4">In the N-terminal section; belongs to the copper type II ascorbate-dependent monooxygenase family.</text>
</comment>
<keyword evidence="5" id="KW-0964">Secreted</keyword>
<dbReference type="AlphaFoldDB" id="A0A0N4Y121"/>
<keyword evidence="6 19" id="KW-0479">Metal-binding</keyword>
<evidence type="ECO:0000256" key="7">
    <source>
        <dbReference type="ARBA" id="ARBA00022729"/>
    </source>
</evidence>
<keyword evidence="14" id="KW-0325">Glycoprotein</keyword>
<comment type="subcellular location">
    <subcellularLocation>
        <location evidence="2">Secreted</location>
    </subcellularLocation>
</comment>
<dbReference type="OMA" id="EHHAHQS"/>
<evidence type="ECO:0000256" key="4">
    <source>
        <dbReference type="ARBA" id="ARBA00010263"/>
    </source>
</evidence>
<feature type="binding site" evidence="19">
    <location>
        <position position="250"/>
    </location>
    <ligand>
        <name>Cu(2+)</name>
        <dbReference type="ChEBI" id="CHEBI:29036"/>
        <label>1</label>
        <note>catalytic</note>
    </ligand>
</feature>
<dbReference type="Gene3D" id="2.120.10.30">
    <property type="entry name" value="TolB, C-terminal domain"/>
    <property type="match status" value="1"/>
</dbReference>
<feature type="disulfide bond" evidence="20">
    <location>
        <begin position="229"/>
        <end position="251"/>
    </location>
</feature>
<dbReference type="PROSITE" id="PS00085">
    <property type="entry name" value="CU2_MONOOXYGENASE_2"/>
    <property type="match status" value="1"/>
</dbReference>
<evidence type="ECO:0000256" key="2">
    <source>
        <dbReference type="ARBA" id="ARBA00004613"/>
    </source>
</evidence>
<dbReference type="GO" id="GO:0004598">
    <property type="term" value="F:peptidylamidoglycolate lyase activity"/>
    <property type="evidence" value="ECO:0007669"/>
    <property type="project" value="UniProtKB-EC"/>
</dbReference>
<dbReference type="InterPro" id="IPR001258">
    <property type="entry name" value="NHL_repeat"/>
</dbReference>
<keyword evidence="12" id="KW-0503">Monooxygenase</keyword>
<feature type="binding site" evidence="19">
    <location>
        <position position="110"/>
    </location>
    <ligand>
        <name>Cu(2+)</name>
        <dbReference type="ChEBI" id="CHEBI:29036"/>
        <label>1</label>
        <note>catalytic</note>
    </ligand>
</feature>
<evidence type="ECO:0000256" key="13">
    <source>
        <dbReference type="ARBA" id="ARBA00023157"/>
    </source>
</evidence>
<name>A0A0N4Y121_NIPBR</name>
<dbReference type="InterPro" id="IPR000720">
    <property type="entry name" value="PHM/PAL"/>
</dbReference>
<dbReference type="EMBL" id="UYSL01020119">
    <property type="protein sequence ID" value="VDL72877.1"/>
    <property type="molecule type" value="Genomic_DNA"/>
</dbReference>
<evidence type="ECO:0000256" key="6">
    <source>
        <dbReference type="ARBA" id="ARBA00022723"/>
    </source>
</evidence>
<evidence type="ECO:0000313" key="26">
    <source>
        <dbReference type="WBParaSite" id="NBR_0000928701-mRNA-1"/>
    </source>
</evidence>
<reference evidence="24 25" key="2">
    <citation type="submission" date="2018-11" db="EMBL/GenBank/DDBJ databases">
        <authorList>
            <consortium name="Pathogen Informatics"/>
        </authorList>
    </citation>
    <scope>NUCLEOTIDE SEQUENCE [LARGE SCALE GENOMIC DNA]</scope>
</reference>
<proteinExistence type="inferred from homology"/>
<evidence type="ECO:0000256" key="14">
    <source>
        <dbReference type="ARBA" id="ARBA00023180"/>
    </source>
</evidence>
<feature type="binding site" evidence="19">
    <location>
        <position position="311"/>
    </location>
    <ligand>
        <name>Ca(2+)</name>
        <dbReference type="ChEBI" id="CHEBI:29108"/>
        <note>structural</note>
    </ligand>
</feature>
<dbReference type="STRING" id="27835.A0A0N4Y121"/>
<evidence type="ECO:0000256" key="15">
    <source>
        <dbReference type="ARBA" id="ARBA00023239"/>
    </source>
</evidence>
<dbReference type="PANTHER" id="PTHR10680:SF14">
    <property type="entry name" value="PEPTIDYL-GLYCINE ALPHA-AMIDATING MONOOXYGENASE"/>
    <property type="match status" value="1"/>
</dbReference>
<evidence type="ECO:0000259" key="23">
    <source>
        <dbReference type="Pfam" id="PF03712"/>
    </source>
</evidence>
<dbReference type="GO" id="GO:0016020">
    <property type="term" value="C:membrane"/>
    <property type="evidence" value="ECO:0007669"/>
    <property type="project" value="InterPro"/>
</dbReference>
<keyword evidence="11 19" id="KW-0186">Copper</keyword>
<feature type="binding site" evidence="19">
    <location>
        <position position="180"/>
    </location>
    <ligand>
        <name>Cu(2+)</name>
        <dbReference type="ChEBI" id="CHEBI:29036"/>
        <label>1</label>
        <note>catalytic</note>
    </ligand>
</feature>
<dbReference type="InterPro" id="IPR008977">
    <property type="entry name" value="PHM/PNGase_F_dom_sf"/>
</dbReference>
<dbReference type="InterPro" id="IPR011042">
    <property type="entry name" value="6-blade_b-propeller_TolB-like"/>
</dbReference>
<keyword evidence="13 20" id="KW-1015">Disulfide bond</keyword>
<dbReference type="Gene3D" id="2.60.120.230">
    <property type="match status" value="1"/>
</dbReference>
<keyword evidence="8" id="KW-0677">Repeat</keyword>
<dbReference type="Proteomes" id="UP000271162">
    <property type="component" value="Unassembled WGS sequence"/>
</dbReference>
<dbReference type="SUPFAM" id="SSF49742">
    <property type="entry name" value="PHM/PNGase F"/>
    <property type="match status" value="2"/>
</dbReference>
<feature type="domain" description="Copper type II ascorbate-dependent monooxygenase N-terminal" evidence="22">
    <location>
        <begin position="27"/>
        <end position="114"/>
    </location>
</feature>
<evidence type="ECO:0000256" key="19">
    <source>
        <dbReference type="PIRSR" id="PIRSR600720-2"/>
    </source>
</evidence>
<dbReference type="Pfam" id="PF01082">
    <property type="entry name" value="Cu2_monooxygen"/>
    <property type="match status" value="1"/>
</dbReference>
<evidence type="ECO:0000256" key="21">
    <source>
        <dbReference type="PROSITE-ProRule" id="PRU00504"/>
    </source>
</evidence>
<dbReference type="Pfam" id="PF03712">
    <property type="entry name" value="Cu2_monoox_C"/>
    <property type="match status" value="1"/>
</dbReference>
<feature type="binding site" evidence="19">
    <location>
        <position position="44"/>
    </location>
    <ligand>
        <name>Cu(2+)</name>
        <dbReference type="ChEBI" id="CHEBI:29036"/>
        <label>1</label>
        <note>catalytic</note>
    </ligand>
</feature>
<dbReference type="GO" id="GO:0005576">
    <property type="term" value="C:extracellular region"/>
    <property type="evidence" value="ECO:0007669"/>
    <property type="project" value="UniProtKB-SubCell"/>
</dbReference>
<dbReference type="FunFam" id="2.120.10.30:FF:000083">
    <property type="entry name" value="Peptidyl-glycine alpha-amidating monooxygenase B"/>
    <property type="match status" value="1"/>
</dbReference>
<evidence type="ECO:0000256" key="11">
    <source>
        <dbReference type="ARBA" id="ARBA00023008"/>
    </source>
</evidence>
<evidence type="ECO:0000256" key="8">
    <source>
        <dbReference type="ARBA" id="ARBA00022737"/>
    </source>
</evidence>
<feature type="binding site" evidence="19">
    <location>
        <position position="178"/>
    </location>
    <ligand>
        <name>Cu(2+)</name>
        <dbReference type="ChEBI" id="CHEBI:29036"/>
        <label>1</label>
        <note>catalytic</note>
    </ligand>
</feature>
<feature type="binding site" evidence="19">
    <location>
        <position position="375"/>
    </location>
    <ligand>
        <name>Zn(2+)</name>
        <dbReference type="ChEBI" id="CHEBI:29105"/>
        <note>catalytic</note>
    </ligand>
</feature>
<dbReference type="CDD" id="cd14958">
    <property type="entry name" value="NHL_PAL_like"/>
    <property type="match status" value="1"/>
</dbReference>
<dbReference type="GO" id="GO:0004504">
    <property type="term" value="F:peptidylglycine monooxygenase activity"/>
    <property type="evidence" value="ECO:0007669"/>
    <property type="project" value="UniProtKB-EC"/>
</dbReference>
<feature type="binding site" evidence="18">
    <location>
        <position position="323"/>
    </location>
    <ligand>
        <name>a protein</name>
        <dbReference type="ChEBI" id="CHEBI:16541"/>
    </ligand>
    <ligandPart>
        <name>C-terminal Xaa-(2S)-2-hydroxyglycine residue</name>
        <dbReference type="ChEBI" id="CHEBI:142768"/>
    </ligandPart>
</feature>
<evidence type="ECO:0000259" key="22">
    <source>
        <dbReference type="Pfam" id="PF01082"/>
    </source>
</evidence>
<keyword evidence="16" id="KW-0511">Multifunctional enzyme</keyword>
<feature type="binding site" evidence="18">
    <location>
        <position position="454"/>
    </location>
    <ligand>
        <name>a protein</name>
        <dbReference type="ChEBI" id="CHEBI:16541"/>
    </ligand>
    <ligandPart>
        <name>C-terminal Xaa-(2S)-2-hydroxyglycine residue</name>
        <dbReference type="ChEBI" id="CHEBI:142768"/>
    </ligandPart>
</feature>
<dbReference type="SUPFAM" id="SSF63829">
    <property type="entry name" value="Calcium-dependent phosphotriesterase"/>
    <property type="match status" value="1"/>
</dbReference>
<dbReference type="InterPro" id="IPR014783">
    <property type="entry name" value="Cu2_ascorb_mOase_CS-2"/>
</dbReference>
<feature type="binding site" evidence="19">
    <location>
        <position position="580"/>
    </location>
    <ligand>
        <name>Zn(2+)</name>
        <dbReference type="ChEBI" id="CHEBI:29105"/>
        <note>catalytic</note>
    </ligand>
</feature>
<evidence type="ECO:0000256" key="5">
    <source>
        <dbReference type="ARBA" id="ARBA00022525"/>
    </source>
</evidence>